<reference evidence="18" key="1">
    <citation type="journal article" date="2023" name="Front. Microbiol.">
        <title>Phylogeography and host specificity of Pasteurellaceae pathogenic to sea-farmed fish in the north-east Atlantic.</title>
        <authorList>
            <person name="Gulla S."/>
            <person name="Colquhoun D.J."/>
            <person name="Olsen A.B."/>
            <person name="Spilsberg B."/>
            <person name="Lagesen K."/>
            <person name="Aakesson C.P."/>
            <person name="Strom S."/>
            <person name="Manji F."/>
            <person name="Birkbeck T.H."/>
            <person name="Nilsen H.K."/>
        </authorList>
    </citation>
    <scope>NUCLEOTIDE SEQUENCE</scope>
    <source>
        <strain evidence="18">VIB1234</strain>
    </source>
</reference>
<keyword evidence="5" id="KW-0677">Repeat</keyword>
<dbReference type="AlphaFoldDB" id="A0AAW8CPK1"/>
<evidence type="ECO:0000256" key="11">
    <source>
        <dbReference type="ARBA" id="ARBA00023235"/>
    </source>
</evidence>
<evidence type="ECO:0000256" key="2">
    <source>
        <dbReference type="ARBA" id="ARBA00009446"/>
    </source>
</evidence>
<dbReference type="GO" id="GO:0006310">
    <property type="term" value="P:DNA recombination"/>
    <property type="evidence" value="ECO:0007669"/>
    <property type="project" value="TreeGrafter"/>
</dbReference>
<keyword evidence="11 18" id="KW-0413">Isomerase</keyword>
<keyword evidence="10" id="KW-0238">DNA-binding</keyword>
<evidence type="ECO:0000256" key="7">
    <source>
        <dbReference type="ARBA" id="ARBA00022833"/>
    </source>
</evidence>
<dbReference type="Gene3D" id="1.10.290.10">
    <property type="entry name" value="Topoisomerase I, domain 4"/>
    <property type="match status" value="1"/>
</dbReference>
<evidence type="ECO:0000256" key="8">
    <source>
        <dbReference type="ARBA" id="ARBA00022842"/>
    </source>
</evidence>
<dbReference type="EC" id="5.6.2.1" evidence="3"/>
<gene>
    <name evidence="18" type="ORF">QJU78_04375</name>
</gene>
<dbReference type="GO" id="GO:0006265">
    <property type="term" value="P:DNA topological change"/>
    <property type="evidence" value="ECO:0007669"/>
    <property type="project" value="InterPro"/>
</dbReference>
<organism evidence="18 19">
    <name type="scientific">Pasteurella atlantica</name>
    <dbReference type="NCBI Taxonomy" id="2827233"/>
    <lineage>
        <taxon>Bacteria</taxon>
        <taxon>Pseudomonadati</taxon>
        <taxon>Pseudomonadota</taxon>
        <taxon>Gammaproteobacteria</taxon>
        <taxon>Pasteurellales</taxon>
        <taxon>Pasteurellaceae</taxon>
        <taxon>Pasteurella</taxon>
    </lineage>
</organism>
<dbReference type="InterPro" id="IPR013826">
    <property type="entry name" value="Topo_IA_cen_sub3"/>
</dbReference>
<dbReference type="NCBIfam" id="TIGR01056">
    <property type="entry name" value="topB"/>
    <property type="match status" value="1"/>
</dbReference>
<evidence type="ECO:0000256" key="5">
    <source>
        <dbReference type="ARBA" id="ARBA00022737"/>
    </source>
</evidence>
<dbReference type="Gene3D" id="3.40.50.140">
    <property type="match status" value="1"/>
</dbReference>
<keyword evidence="6" id="KW-0863">Zinc-finger</keyword>
<dbReference type="PROSITE" id="PS50880">
    <property type="entry name" value="TOPRIM"/>
    <property type="match status" value="1"/>
</dbReference>
<dbReference type="InterPro" id="IPR000380">
    <property type="entry name" value="Topo_IA"/>
</dbReference>
<keyword evidence="8" id="KW-0460">Magnesium</keyword>
<dbReference type="SMART" id="SM00436">
    <property type="entry name" value="TOP1Bc"/>
    <property type="match status" value="1"/>
</dbReference>
<dbReference type="GO" id="GO:0006281">
    <property type="term" value="P:DNA repair"/>
    <property type="evidence" value="ECO:0007669"/>
    <property type="project" value="TreeGrafter"/>
</dbReference>
<evidence type="ECO:0000256" key="12">
    <source>
        <dbReference type="ARBA" id="ARBA00030003"/>
    </source>
</evidence>
<dbReference type="InterPro" id="IPR023405">
    <property type="entry name" value="Topo_IA_core_domain"/>
</dbReference>
<evidence type="ECO:0000256" key="13">
    <source>
        <dbReference type="ARBA" id="ARBA00031985"/>
    </source>
</evidence>
<dbReference type="InterPro" id="IPR003601">
    <property type="entry name" value="Topo_IA_2"/>
</dbReference>
<keyword evidence="9" id="KW-0799">Topoisomerase</keyword>
<dbReference type="Pfam" id="PF01131">
    <property type="entry name" value="Topoisom_bac"/>
    <property type="match status" value="1"/>
</dbReference>
<dbReference type="SUPFAM" id="SSF56712">
    <property type="entry name" value="Prokaryotic type I DNA topoisomerase"/>
    <property type="match status" value="1"/>
</dbReference>
<proteinExistence type="inferred from homology"/>
<name>A0AAW8CPK1_9PAST</name>
<evidence type="ECO:0000256" key="15">
    <source>
        <dbReference type="ARBA" id="ARBA00032877"/>
    </source>
</evidence>
<dbReference type="PROSITE" id="PS52039">
    <property type="entry name" value="TOPO_IA_2"/>
    <property type="match status" value="1"/>
</dbReference>
<evidence type="ECO:0000256" key="14">
    <source>
        <dbReference type="ARBA" id="ARBA00032235"/>
    </source>
</evidence>
<feature type="domain" description="Topo IA-type catalytic" evidence="17">
    <location>
        <begin position="151"/>
        <end position="599"/>
    </location>
</feature>
<dbReference type="Gene3D" id="1.10.460.10">
    <property type="entry name" value="Topoisomerase I, domain 2"/>
    <property type="match status" value="1"/>
</dbReference>
<dbReference type="CDD" id="cd03362">
    <property type="entry name" value="TOPRIM_TopoIA_TopoIII"/>
    <property type="match status" value="1"/>
</dbReference>
<dbReference type="InterPro" id="IPR013824">
    <property type="entry name" value="Topo_IA_cen_sub1"/>
</dbReference>
<dbReference type="GO" id="GO:0003917">
    <property type="term" value="F:DNA topoisomerase type I (single strand cut, ATP-independent) activity"/>
    <property type="evidence" value="ECO:0007669"/>
    <property type="project" value="UniProtKB-EC"/>
</dbReference>
<dbReference type="InterPro" id="IPR013825">
    <property type="entry name" value="Topo_IA_cen_sub2"/>
</dbReference>
<evidence type="ECO:0000256" key="3">
    <source>
        <dbReference type="ARBA" id="ARBA00012891"/>
    </source>
</evidence>
<protein>
    <recommendedName>
        <fullName evidence="3">DNA topoisomerase</fullName>
        <ecNumber evidence="3">5.6.2.1</ecNumber>
    </recommendedName>
    <alternativeName>
        <fullName evidence="15">Omega-protein</fullName>
    </alternativeName>
    <alternativeName>
        <fullName evidence="14">Relaxing enzyme</fullName>
    </alternativeName>
    <alternativeName>
        <fullName evidence="12">Swivelase</fullName>
    </alternativeName>
    <alternativeName>
        <fullName evidence="13">Untwisting enzyme</fullName>
    </alternativeName>
</protein>
<dbReference type="InterPro" id="IPR005738">
    <property type="entry name" value="TopoIII"/>
</dbReference>
<keyword evidence="4" id="KW-0479">Metal-binding</keyword>
<dbReference type="Pfam" id="PF01751">
    <property type="entry name" value="Toprim"/>
    <property type="match status" value="1"/>
</dbReference>
<dbReference type="InterPro" id="IPR013498">
    <property type="entry name" value="Topo_IA_Znf"/>
</dbReference>
<sequence length="684" mass="76659">MKLFLCEKPSQGRDIAKVLGATKRADGYLSSADGSICVTWGVGHLVEQFSPEKYNPAFKKWQLETLPIIPSKWQVEPKKSTKKQYNVVIRLIKKAKHVIIATDIDREGETIARELLELANYKGPIQRLWLSALDDVSIRKALGQLKPNQETLPLYYAGLARSLADWLVGMNFSRLFTLLAQQKGYQGVMSVGRVQSPTLALVVNRDREIANFSPKSHYMLLAQLHDQMGEPFSATYIIPEEYIDENGLCLNPAILKQVEQAILQIKKAKAISVETKRKKESPPLVFNLSTLQTDCNRMFGLGAKEVLDIAQSLYETHKATTYPRSDCGYLPEEQLAEVPKVINAVLQSDPKLQPLKPKLNLSQKSRVWNDKKITAHHGIIPTTKTIDIAKMSEDEFKVYDLIRRHYLAQFLPFCEIDKTEAIFESAGHQFIAKGNVTIIAGWKALFGKTVDDEEEQGLPKLIQGERYTITQTEIKSLKTTPPPHFTEGTLLSAMVNAARFVSDERLKAKLRETEGLGTEATRAALIQNLFDKKFIQKKGKSKSIIATAEGVALIDSLPQVLKDPGMTALWEQALNQIAEGKLSLESFMQKQEAFINFMMKQCMSNGVNLGSVELRKCSECGKPMRKIKGEKGVFWGCTGYPNCKHTELVEISKRKNGASTNKRSRSSLSVTDQIKNLKSKINGE</sequence>
<dbReference type="SMART" id="SM00493">
    <property type="entry name" value="TOPRIM"/>
    <property type="match status" value="1"/>
</dbReference>
<dbReference type="RefSeq" id="WP_211599258.1">
    <property type="nucleotide sequence ID" value="NZ_JAGRQI010000026.1"/>
</dbReference>
<dbReference type="PANTHER" id="PTHR11390:SF21">
    <property type="entry name" value="DNA TOPOISOMERASE 3-ALPHA"/>
    <property type="match status" value="1"/>
</dbReference>
<comment type="caution">
    <text evidence="18">The sequence shown here is derived from an EMBL/GenBank/DDBJ whole genome shotgun (WGS) entry which is preliminary data.</text>
</comment>
<evidence type="ECO:0000313" key="19">
    <source>
        <dbReference type="Proteomes" id="UP001230466"/>
    </source>
</evidence>
<dbReference type="InterPro" id="IPR006171">
    <property type="entry name" value="TOPRIM_dom"/>
</dbReference>
<dbReference type="GO" id="GO:0008270">
    <property type="term" value="F:zinc ion binding"/>
    <property type="evidence" value="ECO:0007669"/>
    <property type="project" value="UniProtKB-KW"/>
</dbReference>
<dbReference type="PANTHER" id="PTHR11390">
    <property type="entry name" value="PROKARYOTIC DNA TOPOISOMERASE"/>
    <property type="match status" value="1"/>
</dbReference>
<dbReference type="PRINTS" id="PR00417">
    <property type="entry name" value="PRTPISMRASEI"/>
</dbReference>
<dbReference type="FunFam" id="1.10.290.10:FF:000004">
    <property type="entry name" value="DNA topoisomerase 3"/>
    <property type="match status" value="1"/>
</dbReference>
<dbReference type="Pfam" id="PF01396">
    <property type="entry name" value="Zn_ribbon_Top1"/>
    <property type="match status" value="1"/>
</dbReference>
<accession>A0AAW8CPK1</accession>
<comment type="catalytic activity">
    <reaction evidence="1">
        <text>ATP-independent breakage of single-stranded DNA, followed by passage and rejoining.</text>
        <dbReference type="EC" id="5.6.2.1"/>
    </reaction>
</comment>
<keyword evidence="7" id="KW-0862">Zinc</keyword>
<dbReference type="EMBL" id="JASAYJ010000007">
    <property type="protein sequence ID" value="MDP8187010.1"/>
    <property type="molecule type" value="Genomic_DNA"/>
</dbReference>
<feature type="domain" description="Toprim" evidence="16">
    <location>
        <begin position="1"/>
        <end position="134"/>
    </location>
</feature>
<dbReference type="Gene3D" id="3.30.65.10">
    <property type="entry name" value="Bacterial Topoisomerase I, domain 1"/>
    <property type="match status" value="1"/>
</dbReference>
<dbReference type="SUPFAM" id="SSF57783">
    <property type="entry name" value="Zinc beta-ribbon"/>
    <property type="match status" value="1"/>
</dbReference>
<dbReference type="PROSITE" id="PS00396">
    <property type="entry name" value="TOPO_IA_1"/>
    <property type="match status" value="1"/>
</dbReference>
<evidence type="ECO:0000256" key="1">
    <source>
        <dbReference type="ARBA" id="ARBA00000213"/>
    </source>
</evidence>
<evidence type="ECO:0000259" key="16">
    <source>
        <dbReference type="PROSITE" id="PS50880"/>
    </source>
</evidence>
<evidence type="ECO:0000256" key="9">
    <source>
        <dbReference type="ARBA" id="ARBA00023029"/>
    </source>
</evidence>
<dbReference type="SMART" id="SM00437">
    <property type="entry name" value="TOP1Ac"/>
    <property type="match status" value="1"/>
</dbReference>
<evidence type="ECO:0000256" key="10">
    <source>
        <dbReference type="ARBA" id="ARBA00023125"/>
    </source>
</evidence>
<dbReference type="CDD" id="cd00186">
    <property type="entry name" value="TOP1Ac"/>
    <property type="match status" value="1"/>
</dbReference>
<comment type="similarity">
    <text evidence="2">Belongs to the type IA topoisomerase family.</text>
</comment>
<dbReference type="Proteomes" id="UP001230466">
    <property type="component" value="Unassembled WGS sequence"/>
</dbReference>
<dbReference type="NCBIfam" id="NF005829">
    <property type="entry name" value="PRK07726.1"/>
    <property type="match status" value="1"/>
</dbReference>
<dbReference type="InterPro" id="IPR013497">
    <property type="entry name" value="Topo_IA_cen"/>
</dbReference>
<dbReference type="GO" id="GO:0003677">
    <property type="term" value="F:DNA binding"/>
    <property type="evidence" value="ECO:0007669"/>
    <property type="project" value="UniProtKB-KW"/>
</dbReference>
<evidence type="ECO:0000313" key="18">
    <source>
        <dbReference type="EMBL" id="MDP8187010.1"/>
    </source>
</evidence>
<dbReference type="InterPro" id="IPR034144">
    <property type="entry name" value="TOPRIM_TopoIII"/>
</dbReference>
<dbReference type="GO" id="GO:0043597">
    <property type="term" value="C:cytoplasmic replication fork"/>
    <property type="evidence" value="ECO:0007669"/>
    <property type="project" value="TreeGrafter"/>
</dbReference>
<dbReference type="Gene3D" id="2.70.20.10">
    <property type="entry name" value="Topoisomerase I, domain 3"/>
    <property type="match status" value="1"/>
</dbReference>
<evidence type="ECO:0000256" key="4">
    <source>
        <dbReference type="ARBA" id="ARBA00022723"/>
    </source>
</evidence>
<evidence type="ECO:0000259" key="17">
    <source>
        <dbReference type="PROSITE" id="PS52039"/>
    </source>
</evidence>
<dbReference type="InterPro" id="IPR003602">
    <property type="entry name" value="Topo_IA_DNA-bd_dom"/>
</dbReference>
<dbReference type="InterPro" id="IPR023406">
    <property type="entry name" value="Topo_IA_AS"/>
</dbReference>
<evidence type="ECO:0000256" key="6">
    <source>
        <dbReference type="ARBA" id="ARBA00022771"/>
    </source>
</evidence>